<reference evidence="1 2" key="1">
    <citation type="journal article" date="2008" name="BMC Genomics">
        <title>Complete genome of Phenylobacterium zucineum - a novel facultative intracellular bacterium isolated from human erythroleukemia cell line K562.</title>
        <authorList>
            <person name="Luo Y."/>
            <person name="Xu X."/>
            <person name="Ding Z."/>
            <person name="Liu Z."/>
            <person name="Zhang B."/>
            <person name="Yan Z."/>
            <person name="Sun J."/>
            <person name="Hu S."/>
            <person name="Hu X."/>
        </authorList>
    </citation>
    <scope>NUCLEOTIDE SEQUENCE [LARGE SCALE GENOMIC DNA]</scope>
    <source>
        <strain evidence="1 2">HLK1</strain>
    </source>
</reference>
<dbReference type="AlphaFoldDB" id="B4R9Y5"/>
<dbReference type="STRING" id="450851.PHZ_c3080"/>
<dbReference type="Proteomes" id="UP000001868">
    <property type="component" value="Chromosome"/>
</dbReference>
<organism evidence="1 2">
    <name type="scientific">Phenylobacterium zucineum (strain HLK1)</name>
    <dbReference type="NCBI Taxonomy" id="450851"/>
    <lineage>
        <taxon>Bacteria</taxon>
        <taxon>Pseudomonadati</taxon>
        <taxon>Pseudomonadota</taxon>
        <taxon>Alphaproteobacteria</taxon>
        <taxon>Caulobacterales</taxon>
        <taxon>Caulobacteraceae</taxon>
        <taxon>Phenylobacterium</taxon>
    </lineage>
</organism>
<name>B4R9Y5_PHEZH</name>
<protein>
    <submittedName>
        <fullName evidence="1">Uncharacterized protein</fullName>
    </submittedName>
</protein>
<dbReference type="RefSeq" id="WP_012523627.1">
    <property type="nucleotide sequence ID" value="NC_011144.1"/>
</dbReference>
<sequence length="238" mass="25087">MSQYPDAHPGPDPGLARAVSADLEGIFRPAAAPAAARGARVRSLRPAGEPREGRRARLGAMAATALAGLAIGALAAKLPNTDREASRGAVLAAAPAPAARIAVPPIDPAPPAVPPTKVEPAQVKVAEAVAEPAPTRLRPQKAKATAGPDRARSARYRCAGLRGDAEARCAYPAVMAADRSLRAAYDRAVRAGVPRSTLVSYRSRWARLRHRADDQPARVISDYRRMAEDLNRLSRDVV</sequence>
<accession>B4R9Y5</accession>
<gene>
    <name evidence="1" type="ordered locus">PHZ_c3080</name>
</gene>
<proteinExistence type="predicted"/>
<dbReference type="HOGENOM" id="CLU_1165004_0_0_5"/>
<keyword evidence="2" id="KW-1185">Reference proteome</keyword>
<evidence type="ECO:0000313" key="2">
    <source>
        <dbReference type="Proteomes" id="UP000001868"/>
    </source>
</evidence>
<dbReference type="EMBL" id="CP000747">
    <property type="protein sequence ID" value="ACG79489.1"/>
    <property type="molecule type" value="Genomic_DNA"/>
</dbReference>
<evidence type="ECO:0000313" key="1">
    <source>
        <dbReference type="EMBL" id="ACG79489.1"/>
    </source>
</evidence>
<dbReference type="OrthoDB" id="7211219at2"/>
<dbReference type="KEGG" id="pzu:PHZ_c3080"/>